<comment type="caution">
    <text evidence="9">The sequence shown here is derived from an EMBL/GenBank/DDBJ whole genome shotgun (WGS) entry which is preliminary data.</text>
</comment>
<dbReference type="VEuPathDB" id="FungiDB:CH63R_00582"/>
<sequence length="354" mass="38823">MPTPESEMFLAQKPKVPPTFDGVDYDDTKAFKQAQDAIIREQWVGAMMLRLVGEELGKCYKKEGVNHLEKCGHLRVLVGPGGGALVETSFSIREGERRDEAMTVSRQLATHASCINSWSGPRDDNQQRKPAATPRRARPTPHNMICRTCLRRASALPRLQAPRATAALVIRPFSLSAPSRNAAAAPDDSTKTKATDVPPNLSSLKNDAPAPAPISSCPAGTVLNGLNYFKGRTDPVALRDEEYPEWLWTVLESKKVTVESADDLAAEMFSKSKKQRKAAAKRQKAIEAKLVASGDVEALAPKVPLPQQSINLPGEKGGDVEHNLHAATKRDELRKAMRTERKAKIKESNYLKSM</sequence>
<accession>A0A1B7YTX1</accession>
<dbReference type="GeneID" id="28859664"/>
<gene>
    <name evidence="9" type="ORF">CH63R_00582</name>
</gene>
<keyword evidence="4" id="KW-0496">Mitochondrion</keyword>
<dbReference type="InterPro" id="IPR013870">
    <property type="entry name" value="Ribosomal_mL54"/>
</dbReference>
<dbReference type="RefSeq" id="XP_018163919.1">
    <property type="nucleotide sequence ID" value="XM_018295557.1"/>
</dbReference>
<keyword evidence="2" id="KW-0809">Transit peptide</keyword>
<comment type="similarity">
    <text evidence="6">Belongs to the mitochondrion-specific ribosomal protein mL54 family.</text>
</comment>
<evidence type="ECO:0000256" key="8">
    <source>
        <dbReference type="SAM" id="MobiDB-lite"/>
    </source>
</evidence>
<keyword evidence="10" id="KW-1185">Reference proteome</keyword>
<dbReference type="GO" id="GO:0005762">
    <property type="term" value="C:mitochondrial large ribosomal subunit"/>
    <property type="evidence" value="ECO:0007669"/>
    <property type="project" value="TreeGrafter"/>
</dbReference>
<feature type="region of interest" description="Disordered" evidence="8">
    <location>
        <begin position="114"/>
        <end position="140"/>
    </location>
</feature>
<dbReference type="OrthoDB" id="10252718at2759"/>
<dbReference type="AlphaFoldDB" id="A0A1B7YTX1"/>
<dbReference type="PANTHER" id="PTHR28595">
    <property type="entry name" value="39S RIBOSOMAL PROTEIN L54, MITOCHONDRIAL"/>
    <property type="match status" value="1"/>
</dbReference>
<dbReference type="Proteomes" id="UP000092177">
    <property type="component" value="Chromosome 1"/>
</dbReference>
<evidence type="ECO:0000256" key="3">
    <source>
        <dbReference type="ARBA" id="ARBA00022980"/>
    </source>
</evidence>
<feature type="region of interest" description="Disordered" evidence="8">
    <location>
        <begin position="179"/>
        <end position="212"/>
    </location>
</feature>
<name>A0A1B7YTX1_COLHI</name>
<keyword evidence="5" id="KW-0687">Ribonucleoprotein</keyword>
<comment type="subcellular location">
    <subcellularLocation>
        <location evidence="1">Mitochondrion</location>
    </subcellularLocation>
</comment>
<dbReference type="PANTHER" id="PTHR28595:SF1">
    <property type="entry name" value="LARGE RIBOSOMAL SUBUNIT PROTEIN ML54"/>
    <property type="match status" value="1"/>
</dbReference>
<evidence type="ECO:0000256" key="4">
    <source>
        <dbReference type="ARBA" id="ARBA00023128"/>
    </source>
</evidence>
<proteinExistence type="inferred from homology"/>
<evidence type="ECO:0000313" key="9">
    <source>
        <dbReference type="EMBL" id="OBR15402.1"/>
    </source>
</evidence>
<evidence type="ECO:0000256" key="1">
    <source>
        <dbReference type="ARBA" id="ARBA00004173"/>
    </source>
</evidence>
<evidence type="ECO:0000256" key="6">
    <source>
        <dbReference type="ARBA" id="ARBA00033752"/>
    </source>
</evidence>
<dbReference type="Pfam" id="PF08561">
    <property type="entry name" value="Ribosomal_L37"/>
    <property type="match status" value="1"/>
</dbReference>
<evidence type="ECO:0000313" key="10">
    <source>
        <dbReference type="Proteomes" id="UP000092177"/>
    </source>
</evidence>
<dbReference type="EMBL" id="LTAN01000001">
    <property type="protein sequence ID" value="OBR15402.1"/>
    <property type="molecule type" value="Genomic_DNA"/>
</dbReference>
<evidence type="ECO:0000256" key="7">
    <source>
        <dbReference type="ARBA" id="ARBA00035179"/>
    </source>
</evidence>
<keyword evidence="3 9" id="KW-0689">Ribosomal protein</keyword>
<organism evidence="9 10">
    <name type="scientific">Colletotrichum higginsianum (strain IMI 349063)</name>
    <name type="common">Crucifer anthracnose fungus</name>
    <dbReference type="NCBI Taxonomy" id="759273"/>
    <lineage>
        <taxon>Eukaryota</taxon>
        <taxon>Fungi</taxon>
        <taxon>Dikarya</taxon>
        <taxon>Ascomycota</taxon>
        <taxon>Pezizomycotina</taxon>
        <taxon>Sordariomycetes</taxon>
        <taxon>Hypocreomycetidae</taxon>
        <taxon>Glomerellales</taxon>
        <taxon>Glomerellaceae</taxon>
        <taxon>Colletotrichum</taxon>
        <taxon>Colletotrichum destructivum species complex</taxon>
    </lineage>
</organism>
<reference evidence="10" key="1">
    <citation type="journal article" date="2017" name="BMC Genomics">
        <title>Gapless genome assembly of Colletotrichum higginsianum reveals chromosome structure and association of transposable elements with secondary metabolite gene clusters.</title>
        <authorList>
            <person name="Dallery J.-F."/>
            <person name="Lapalu N."/>
            <person name="Zampounis A."/>
            <person name="Pigne S."/>
            <person name="Luyten I."/>
            <person name="Amselem J."/>
            <person name="Wittenberg A.H.J."/>
            <person name="Zhou S."/>
            <person name="de Queiroz M.V."/>
            <person name="Robin G.P."/>
            <person name="Auger A."/>
            <person name="Hainaut M."/>
            <person name="Henrissat B."/>
            <person name="Kim K.-T."/>
            <person name="Lee Y.-H."/>
            <person name="Lespinet O."/>
            <person name="Schwartz D.C."/>
            <person name="Thon M.R."/>
            <person name="O'Connell R.J."/>
        </authorList>
    </citation>
    <scope>NUCLEOTIDE SEQUENCE [LARGE SCALE GENOMIC DNA]</scope>
    <source>
        <strain evidence="10">IMI 349063</strain>
    </source>
</reference>
<dbReference type="KEGG" id="chig:CH63R_00582"/>
<dbReference type="GO" id="GO:0003735">
    <property type="term" value="F:structural constituent of ribosome"/>
    <property type="evidence" value="ECO:0007669"/>
    <property type="project" value="TreeGrafter"/>
</dbReference>
<evidence type="ECO:0000256" key="2">
    <source>
        <dbReference type="ARBA" id="ARBA00022946"/>
    </source>
</evidence>
<protein>
    <recommendedName>
        <fullName evidence="7">Large ribosomal subunit protein mL54</fullName>
    </recommendedName>
</protein>
<evidence type="ECO:0000256" key="5">
    <source>
        <dbReference type="ARBA" id="ARBA00023274"/>
    </source>
</evidence>